<dbReference type="WBParaSite" id="TREG1_145550.1">
    <property type="protein sequence ID" value="TREG1_145550.1"/>
    <property type="gene ID" value="TREG1_145550"/>
</dbReference>
<protein>
    <submittedName>
        <fullName evidence="2">Uncharacterized protein</fullName>
    </submittedName>
</protein>
<reference evidence="2" key="2">
    <citation type="submission" date="2023-11" db="UniProtKB">
        <authorList>
            <consortium name="WormBaseParasite"/>
        </authorList>
    </citation>
    <scope>IDENTIFICATION</scope>
</reference>
<sequence>MQVAQISLYQLATSVCKYMIEKICSSENKITSKVCKYVMSFAPSKYKVLLQDWREPVPALTLAGELLEFVDKFVYLGSCVSAGGGVTDEISNCIMKARVAYINLSHLWRRRDVSLAVKDR</sequence>
<name>A0AA85JFV8_TRIRE</name>
<evidence type="ECO:0000313" key="2">
    <source>
        <dbReference type="WBParaSite" id="TREG1_145550.1"/>
    </source>
</evidence>
<proteinExistence type="predicted"/>
<evidence type="ECO:0000313" key="1">
    <source>
        <dbReference type="Proteomes" id="UP000050795"/>
    </source>
</evidence>
<reference evidence="1" key="1">
    <citation type="submission" date="2022-06" db="EMBL/GenBank/DDBJ databases">
        <authorList>
            <person name="Berger JAMES D."/>
            <person name="Berger JAMES D."/>
        </authorList>
    </citation>
    <scope>NUCLEOTIDE SEQUENCE [LARGE SCALE GENOMIC DNA]</scope>
</reference>
<accession>A0AA85JFV8</accession>
<keyword evidence="1" id="KW-1185">Reference proteome</keyword>
<dbReference type="Proteomes" id="UP000050795">
    <property type="component" value="Unassembled WGS sequence"/>
</dbReference>
<dbReference type="AlphaFoldDB" id="A0AA85JFV8"/>
<organism evidence="1 2">
    <name type="scientific">Trichobilharzia regenti</name>
    <name type="common">Nasal bird schistosome</name>
    <dbReference type="NCBI Taxonomy" id="157069"/>
    <lineage>
        <taxon>Eukaryota</taxon>
        <taxon>Metazoa</taxon>
        <taxon>Spiralia</taxon>
        <taxon>Lophotrochozoa</taxon>
        <taxon>Platyhelminthes</taxon>
        <taxon>Trematoda</taxon>
        <taxon>Digenea</taxon>
        <taxon>Strigeidida</taxon>
        <taxon>Schistosomatoidea</taxon>
        <taxon>Schistosomatidae</taxon>
        <taxon>Trichobilharzia</taxon>
    </lineage>
</organism>